<evidence type="ECO:0000256" key="2">
    <source>
        <dbReference type="ARBA" id="ARBA00022801"/>
    </source>
</evidence>
<evidence type="ECO:0000256" key="1">
    <source>
        <dbReference type="ARBA" id="ARBA00010716"/>
    </source>
</evidence>
<evidence type="ECO:0000313" key="5">
    <source>
        <dbReference type="Proteomes" id="UP000230553"/>
    </source>
</evidence>
<dbReference type="Gene3D" id="3.20.20.140">
    <property type="entry name" value="Metal-dependent hydrolases"/>
    <property type="match status" value="1"/>
</dbReference>
<dbReference type="InterPro" id="IPR023100">
    <property type="entry name" value="D-aminoacylase_insert_dom_sf"/>
</dbReference>
<dbReference type="PANTHER" id="PTHR11113:SF14">
    <property type="entry name" value="N-ACETYLGLUCOSAMINE-6-PHOSPHATE DEACETYLASE"/>
    <property type="match status" value="1"/>
</dbReference>
<name>A0A2M7TG71_9BACT</name>
<dbReference type="InterPro" id="IPR013108">
    <property type="entry name" value="Amidohydro_3"/>
</dbReference>
<dbReference type="Gene3D" id="3.30.1490.130">
    <property type="entry name" value="D-aminoacylase. Domain 3"/>
    <property type="match status" value="1"/>
</dbReference>
<dbReference type="GO" id="GO:0006046">
    <property type="term" value="P:N-acetylglucosamine catabolic process"/>
    <property type="evidence" value="ECO:0007669"/>
    <property type="project" value="TreeGrafter"/>
</dbReference>
<accession>A0A2M7TG71</accession>
<evidence type="ECO:0000259" key="3">
    <source>
        <dbReference type="Pfam" id="PF07969"/>
    </source>
</evidence>
<organism evidence="4 5">
    <name type="scientific">Candidatus Wolfebacteria bacterium CG_4_10_14_0_2_um_filter_39_18</name>
    <dbReference type="NCBI Taxonomy" id="1975061"/>
    <lineage>
        <taxon>Bacteria</taxon>
        <taxon>Candidatus Wolfeibacteriota</taxon>
    </lineage>
</organism>
<dbReference type="Proteomes" id="UP000230553">
    <property type="component" value="Unassembled WGS sequence"/>
</dbReference>
<dbReference type="Gene3D" id="2.30.40.10">
    <property type="entry name" value="Urease, subunit C, domain 1"/>
    <property type="match status" value="1"/>
</dbReference>
<dbReference type="AlphaFoldDB" id="A0A2M7TG71"/>
<dbReference type="PANTHER" id="PTHR11113">
    <property type="entry name" value="N-ACETYLGLUCOSAMINE-6-PHOSPHATE DEACETYLASE"/>
    <property type="match status" value="1"/>
</dbReference>
<feature type="domain" description="Amidohydrolase 3" evidence="3">
    <location>
        <begin position="400"/>
        <end position="464"/>
    </location>
</feature>
<keyword evidence="2" id="KW-0378">Hydrolase</keyword>
<dbReference type="EMBL" id="PFNM01000043">
    <property type="protein sequence ID" value="PIZ44565.1"/>
    <property type="molecule type" value="Genomic_DNA"/>
</dbReference>
<dbReference type="SUPFAM" id="SSF51556">
    <property type="entry name" value="Metallo-dependent hydrolases"/>
    <property type="match status" value="1"/>
</dbReference>
<comment type="caution">
    <text evidence="4">The sequence shown here is derived from an EMBL/GenBank/DDBJ whole genome shotgun (WGS) entry which is preliminary data.</text>
</comment>
<protein>
    <recommendedName>
        <fullName evidence="3">Amidohydrolase 3 domain-containing protein</fullName>
    </recommendedName>
</protein>
<dbReference type="Pfam" id="PF07969">
    <property type="entry name" value="Amidohydro_3"/>
    <property type="match status" value="1"/>
</dbReference>
<reference evidence="5" key="1">
    <citation type="submission" date="2017-09" db="EMBL/GenBank/DDBJ databases">
        <title>Depth-based differentiation of microbial function through sediment-hosted aquifers and enrichment of novel symbionts in the deep terrestrial subsurface.</title>
        <authorList>
            <person name="Probst A.J."/>
            <person name="Ladd B."/>
            <person name="Jarett J.K."/>
            <person name="Geller-Mcgrath D.E."/>
            <person name="Sieber C.M.K."/>
            <person name="Emerson J.B."/>
            <person name="Anantharaman K."/>
            <person name="Thomas B.C."/>
            <person name="Malmstrom R."/>
            <person name="Stieglmeier M."/>
            <person name="Klingl A."/>
            <person name="Woyke T."/>
            <person name="Ryan C.M."/>
            <person name="Banfield J.F."/>
        </authorList>
    </citation>
    <scope>NUCLEOTIDE SEQUENCE [LARGE SCALE GENOMIC DNA]</scope>
</reference>
<gene>
    <name evidence="4" type="ORF">COY31_02360</name>
</gene>
<dbReference type="GO" id="GO:0008448">
    <property type="term" value="F:N-acetylglucosamine-6-phosphate deacetylase activity"/>
    <property type="evidence" value="ECO:0007669"/>
    <property type="project" value="TreeGrafter"/>
</dbReference>
<proteinExistence type="inferred from homology"/>
<evidence type="ECO:0000313" key="4">
    <source>
        <dbReference type="EMBL" id="PIZ44565.1"/>
    </source>
</evidence>
<dbReference type="InterPro" id="IPR032466">
    <property type="entry name" value="Metal_Hydrolase"/>
</dbReference>
<comment type="similarity">
    <text evidence="1">Belongs to the metallo-dependent hydrolases superfamily. NagA family.</text>
</comment>
<dbReference type="InterPro" id="IPR011059">
    <property type="entry name" value="Metal-dep_hydrolase_composite"/>
</dbReference>
<dbReference type="SUPFAM" id="SSF51338">
    <property type="entry name" value="Composite domain of metallo-dependent hydrolases"/>
    <property type="match status" value="1"/>
</dbReference>
<sequence>MTTLVKNVQLIDGSGKPPFKADVLIRNEKISAIGNFPTYNAHDTIEGFGAYLAPGFIDINNNADHYLTLFSNPSQKDYLLEGVTTIIGGQCGASLAPLLYGSLESIKDWADIGKMNIGWHTVKEFFGILNGLKFGVNFGTLAGHHTIRQGIVGDSKRDLSGGELKVFSLILNRALKDGVFGFSTGLGYIHAKQTSYSEIKSLVETVAKNKALYATHLRNEKRELLQSVNETINVAKETGAKVLISHFRPLSGYGADYEEAIDLISKNSAKADVCFDIYPSDTSAVLVHDILPEWVKEGNTESILKDIETPGFRGKIIRELPRFNIEETIILNAPSNAYLNGKSLKEFSDNRGLKPLEGILELMKITGLRAVISYKNVSLKKTINAIKNDRAIVASNNIPKTFTGLLELAEKEKVLPVETAIYKITGFPAQRLGLKNRGLLKEGYIADLTLFKDAQIREVMLNGKQVVKDGTFQNILAGQVLKKM</sequence>